<keyword evidence="3" id="KW-1185">Reference proteome</keyword>
<accession>A0AAD3DMI3</accession>
<comment type="caution">
    <text evidence="2">The sequence shown here is derived from an EMBL/GenBank/DDBJ whole genome shotgun (WGS) entry which is preliminary data.</text>
</comment>
<name>A0AAD3DMI3_9CHLO</name>
<dbReference type="EMBL" id="BMAR01000005">
    <property type="protein sequence ID" value="GFR43487.1"/>
    <property type="molecule type" value="Genomic_DNA"/>
</dbReference>
<sequence>MECPCPTRWASNRTWTCFPHERLLANFRPNKGFAHAIRRRLACQGSHSNGSYDVGLTRSQEGRRQRARRKAPSDVAPSTSSPSPWSPSEIASSRMEWLHGAKEQPSEVLLSALLAPQQLPPQRLPVLLALLEGRPDLPACLRAAAGGLGAVAAAVTRSELLQRLLPGGRLH</sequence>
<evidence type="ECO:0000256" key="1">
    <source>
        <dbReference type="SAM" id="MobiDB-lite"/>
    </source>
</evidence>
<dbReference type="AlphaFoldDB" id="A0AAD3DMI3"/>
<proteinExistence type="predicted"/>
<reference evidence="2 3" key="1">
    <citation type="journal article" date="2021" name="Sci. Rep.">
        <title>Genome sequencing of the multicellular alga Astrephomene provides insights into convergent evolution of germ-soma differentiation.</title>
        <authorList>
            <person name="Yamashita S."/>
            <person name="Yamamoto K."/>
            <person name="Matsuzaki R."/>
            <person name="Suzuki S."/>
            <person name="Yamaguchi H."/>
            <person name="Hirooka S."/>
            <person name="Minakuchi Y."/>
            <person name="Miyagishima S."/>
            <person name="Kawachi M."/>
            <person name="Toyoda A."/>
            <person name="Nozaki H."/>
        </authorList>
    </citation>
    <scope>NUCLEOTIDE SEQUENCE [LARGE SCALE GENOMIC DNA]</scope>
    <source>
        <strain evidence="2 3">NIES-4017</strain>
    </source>
</reference>
<protein>
    <submittedName>
        <fullName evidence="2">Uncharacterized protein</fullName>
    </submittedName>
</protein>
<feature type="compositionally biased region" description="Low complexity" evidence="1">
    <location>
        <begin position="77"/>
        <end position="89"/>
    </location>
</feature>
<gene>
    <name evidence="2" type="ORF">Agub_g4573</name>
</gene>
<evidence type="ECO:0000313" key="2">
    <source>
        <dbReference type="EMBL" id="GFR43487.1"/>
    </source>
</evidence>
<feature type="region of interest" description="Disordered" evidence="1">
    <location>
        <begin position="52"/>
        <end position="89"/>
    </location>
</feature>
<feature type="non-terminal residue" evidence="2">
    <location>
        <position position="171"/>
    </location>
</feature>
<organism evidence="2 3">
    <name type="scientific">Astrephomene gubernaculifera</name>
    <dbReference type="NCBI Taxonomy" id="47775"/>
    <lineage>
        <taxon>Eukaryota</taxon>
        <taxon>Viridiplantae</taxon>
        <taxon>Chlorophyta</taxon>
        <taxon>core chlorophytes</taxon>
        <taxon>Chlorophyceae</taxon>
        <taxon>CS clade</taxon>
        <taxon>Chlamydomonadales</taxon>
        <taxon>Astrephomenaceae</taxon>
        <taxon>Astrephomene</taxon>
    </lineage>
</organism>
<dbReference type="Proteomes" id="UP001054857">
    <property type="component" value="Unassembled WGS sequence"/>
</dbReference>
<evidence type="ECO:0000313" key="3">
    <source>
        <dbReference type="Proteomes" id="UP001054857"/>
    </source>
</evidence>